<organism evidence="1 2">
    <name type="scientific">Pristionchus pacificus</name>
    <name type="common">Parasitic nematode worm</name>
    <dbReference type="NCBI Taxonomy" id="54126"/>
    <lineage>
        <taxon>Eukaryota</taxon>
        <taxon>Metazoa</taxon>
        <taxon>Ecdysozoa</taxon>
        <taxon>Nematoda</taxon>
        <taxon>Chromadorea</taxon>
        <taxon>Rhabditida</taxon>
        <taxon>Rhabditina</taxon>
        <taxon>Diplogasteromorpha</taxon>
        <taxon>Diplogasteroidea</taxon>
        <taxon>Neodiplogasteridae</taxon>
        <taxon>Pristionchus</taxon>
    </lineage>
</organism>
<keyword evidence="2" id="KW-1185">Reference proteome</keyword>
<dbReference type="Proteomes" id="UP000005239">
    <property type="component" value="Unassembled WGS sequence"/>
</dbReference>
<gene>
    <name evidence="1" type="primary">WBGene00282342</name>
</gene>
<protein>
    <submittedName>
        <fullName evidence="1">Uncharacterized protein</fullName>
    </submittedName>
</protein>
<reference evidence="2" key="1">
    <citation type="journal article" date="2008" name="Nat. Genet.">
        <title>The Pristionchus pacificus genome provides a unique perspective on nematode lifestyle and parasitism.</title>
        <authorList>
            <person name="Dieterich C."/>
            <person name="Clifton S.W."/>
            <person name="Schuster L.N."/>
            <person name="Chinwalla A."/>
            <person name="Delehaunty K."/>
            <person name="Dinkelacker I."/>
            <person name="Fulton L."/>
            <person name="Fulton R."/>
            <person name="Godfrey J."/>
            <person name="Minx P."/>
            <person name="Mitreva M."/>
            <person name="Roeseler W."/>
            <person name="Tian H."/>
            <person name="Witte H."/>
            <person name="Yang S.P."/>
            <person name="Wilson R.K."/>
            <person name="Sommer R.J."/>
        </authorList>
    </citation>
    <scope>NUCLEOTIDE SEQUENCE [LARGE SCALE GENOMIC DNA]</scope>
    <source>
        <strain evidence="2">PS312</strain>
    </source>
</reference>
<reference evidence="1" key="2">
    <citation type="submission" date="2022-06" db="UniProtKB">
        <authorList>
            <consortium name="EnsemblMetazoa"/>
        </authorList>
    </citation>
    <scope>IDENTIFICATION</scope>
    <source>
        <strain evidence="1">PS312</strain>
    </source>
</reference>
<sequence length="65" mass="7346">MVSGTFSNKHLEGALGHGRIEFLKFKDQRPKIKEQTSVNMIMEGVRVWNLKPAAEAKPTRAYSSE</sequence>
<name>A0A2A6BND6_PRIPA</name>
<dbReference type="EnsemblMetazoa" id="PPA43973.1">
    <property type="protein sequence ID" value="PPA43973.1"/>
    <property type="gene ID" value="WBGene00282342"/>
</dbReference>
<evidence type="ECO:0000313" key="1">
    <source>
        <dbReference type="EnsemblMetazoa" id="PPA43973.1"/>
    </source>
</evidence>
<accession>A0A2A6BND6</accession>
<dbReference type="AlphaFoldDB" id="A0A2A6BND6"/>
<proteinExistence type="predicted"/>
<evidence type="ECO:0000313" key="2">
    <source>
        <dbReference type="Proteomes" id="UP000005239"/>
    </source>
</evidence>
<accession>A0A8R1Z8U5</accession>